<dbReference type="Proteomes" id="UP000054783">
    <property type="component" value="Unassembled WGS sequence"/>
</dbReference>
<dbReference type="EMBL" id="JYDQ01000397">
    <property type="protein sequence ID" value="KRY07846.1"/>
    <property type="molecule type" value="Genomic_DNA"/>
</dbReference>
<organism evidence="1 2">
    <name type="scientific">Trichinella patagoniensis</name>
    <dbReference type="NCBI Taxonomy" id="990121"/>
    <lineage>
        <taxon>Eukaryota</taxon>
        <taxon>Metazoa</taxon>
        <taxon>Ecdysozoa</taxon>
        <taxon>Nematoda</taxon>
        <taxon>Enoplea</taxon>
        <taxon>Dorylaimia</taxon>
        <taxon>Trichinellida</taxon>
        <taxon>Trichinellidae</taxon>
        <taxon>Trichinella</taxon>
    </lineage>
</organism>
<accession>A0A0V0Z5U0</accession>
<keyword evidence="2" id="KW-1185">Reference proteome</keyword>
<name>A0A0V0Z5U0_9BILA</name>
<sequence length="107" mass="12333">MPFQKGRTVDLQVQELLYLPFPTGSLLSSFSFKKGSYQSLSIGEPVFQCDLSLVRYRILRIQGTQGIPDRELRDVCLELIQYLENGLRQTLLFSICWRLLTVSIFIS</sequence>
<proteinExistence type="predicted"/>
<comment type="caution">
    <text evidence="1">The sequence shown here is derived from an EMBL/GenBank/DDBJ whole genome shotgun (WGS) entry which is preliminary data.</text>
</comment>
<gene>
    <name evidence="1" type="ORF">T12_10463</name>
</gene>
<evidence type="ECO:0000313" key="2">
    <source>
        <dbReference type="Proteomes" id="UP000054783"/>
    </source>
</evidence>
<protein>
    <submittedName>
        <fullName evidence="1">Uncharacterized protein</fullName>
    </submittedName>
</protein>
<reference evidence="1 2" key="1">
    <citation type="submission" date="2015-01" db="EMBL/GenBank/DDBJ databases">
        <title>Evolution of Trichinella species and genotypes.</title>
        <authorList>
            <person name="Korhonen P.K."/>
            <person name="Edoardo P."/>
            <person name="Giuseppe L.R."/>
            <person name="Gasser R.B."/>
        </authorList>
    </citation>
    <scope>NUCLEOTIDE SEQUENCE [LARGE SCALE GENOMIC DNA]</scope>
    <source>
        <strain evidence="1">ISS2496</strain>
    </source>
</reference>
<dbReference type="AlphaFoldDB" id="A0A0V0Z5U0"/>
<evidence type="ECO:0000313" key="1">
    <source>
        <dbReference type="EMBL" id="KRY07846.1"/>
    </source>
</evidence>